<evidence type="ECO:0000313" key="2">
    <source>
        <dbReference type="EMBL" id="RSH78642.1"/>
    </source>
</evidence>
<organism evidence="2 3">
    <name type="scientific">Apiotrichum porosum</name>
    <dbReference type="NCBI Taxonomy" id="105984"/>
    <lineage>
        <taxon>Eukaryota</taxon>
        <taxon>Fungi</taxon>
        <taxon>Dikarya</taxon>
        <taxon>Basidiomycota</taxon>
        <taxon>Agaricomycotina</taxon>
        <taxon>Tremellomycetes</taxon>
        <taxon>Trichosporonales</taxon>
        <taxon>Trichosporonaceae</taxon>
        <taxon>Apiotrichum</taxon>
    </lineage>
</organism>
<keyword evidence="3" id="KW-1185">Reference proteome</keyword>
<dbReference type="EMBL" id="RSCE01000012">
    <property type="protein sequence ID" value="RSH78642.1"/>
    <property type="molecule type" value="Genomic_DNA"/>
</dbReference>
<sequence>MAALDAVAAQNAHVDKPKPKRKASEHSSHGHGHVVHTTAHRAHSHHSHAHGHGHTAPKSSRSETHLPRLSRTPSSSGVSAVTSESSNTGGSSRRPAAAGGHRTRSAERVQVEVVEGGSGSAEAAEGADDGEWESGEETPAVGSRRLRSVSDPHKLRSTQQRKASAQSNATVESAATGTTGDGGSPLELGSMHSPGHEPPATRKTTGFPAPSDSQTSLPSAASTSAVSGADGIPAAAALPSPPHTSSEEEAVPRADSAPLSEPLPPVVAAESVPTASSDPAPVTTEQPAAPSGGFPFPRMVSDESAPQHVVRPHAVQHISHASQAISESPISPPQSVPSRLAESQTTQSSASAQSPAAHGPSSVMASAPRSRVISSHAPSTLRHRGSQQSLRSIQSLRAPPHPLNSPTGRSGFLHTNSPKEKRVSSLHYPPAAPAVVYRETVGGHGWDESQPKGRAEHVVEREEPPSPAPPPRTERVGSFSSVRSLKDLLAGTSTPPARAMPPPRNTSSRDPSRRLTAMQAASAVARLNTTSDPVAYHQSLGFSPQTAETAHLLSRFLPQRRTDRPKWAISAREAMATMEAAEEAHMRGEEIPEGRVGVTDGQYRDAHESLVATLRELGKAAPVRRGGASRSYSYHNLLGAVAEDPHAHRPGTGQTPFEISVARCVAQRPTSSLAY</sequence>
<dbReference type="Proteomes" id="UP000279236">
    <property type="component" value="Unassembled WGS sequence"/>
</dbReference>
<dbReference type="GeneID" id="39586914"/>
<feature type="compositionally biased region" description="Polar residues" evidence="1">
    <location>
        <begin position="404"/>
        <end position="416"/>
    </location>
</feature>
<comment type="caution">
    <text evidence="2">The sequence shown here is derived from an EMBL/GenBank/DDBJ whole genome shotgun (WGS) entry which is preliminary data.</text>
</comment>
<dbReference type="RefSeq" id="XP_028473789.1">
    <property type="nucleotide sequence ID" value="XM_028618111.1"/>
</dbReference>
<feature type="compositionally biased region" description="Low complexity" evidence="1">
    <location>
        <begin position="386"/>
        <end position="397"/>
    </location>
</feature>
<reference evidence="2 3" key="1">
    <citation type="submission" date="2018-11" db="EMBL/GenBank/DDBJ databases">
        <title>Genome sequence of Apiotrichum porosum DSM 27194.</title>
        <authorList>
            <person name="Aliyu H."/>
            <person name="Gorte O."/>
            <person name="Ochsenreither K."/>
        </authorList>
    </citation>
    <scope>NUCLEOTIDE SEQUENCE [LARGE SCALE GENOMIC DNA]</scope>
    <source>
        <strain evidence="2 3">DSM 27194</strain>
    </source>
</reference>
<proteinExistence type="predicted"/>
<feature type="compositionally biased region" description="Acidic residues" evidence="1">
    <location>
        <begin position="125"/>
        <end position="136"/>
    </location>
</feature>
<protein>
    <submittedName>
        <fullName evidence="2">Uncharacterized protein</fullName>
    </submittedName>
</protein>
<feature type="compositionally biased region" description="Basic and acidic residues" evidence="1">
    <location>
        <begin position="445"/>
        <end position="464"/>
    </location>
</feature>
<feature type="compositionally biased region" description="Polar residues" evidence="1">
    <location>
        <begin position="319"/>
        <end position="329"/>
    </location>
</feature>
<feature type="compositionally biased region" description="Basic residues" evidence="1">
    <location>
        <begin position="29"/>
        <end position="55"/>
    </location>
</feature>
<dbReference type="AlphaFoldDB" id="A0A427XIJ6"/>
<dbReference type="OrthoDB" id="2596711at2759"/>
<feature type="region of interest" description="Disordered" evidence="1">
    <location>
        <begin position="1"/>
        <end position="515"/>
    </location>
</feature>
<feature type="compositionally biased region" description="Low complexity" evidence="1">
    <location>
        <begin position="111"/>
        <end position="124"/>
    </location>
</feature>
<gene>
    <name evidence="2" type="ORF">EHS24_002371</name>
</gene>
<feature type="compositionally biased region" description="Polar residues" evidence="1">
    <location>
        <begin position="157"/>
        <end position="175"/>
    </location>
</feature>
<accession>A0A427XIJ6</accession>
<feature type="compositionally biased region" description="Low complexity" evidence="1">
    <location>
        <begin position="343"/>
        <end position="362"/>
    </location>
</feature>
<feature type="compositionally biased region" description="Basic and acidic residues" evidence="1">
    <location>
        <begin position="13"/>
        <end position="28"/>
    </location>
</feature>
<name>A0A427XIJ6_9TREE</name>
<evidence type="ECO:0000313" key="3">
    <source>
        <dbReference type="Proteomes" id="UP000279236"/>
    </source>
</evidence>
<evidence type="ECO:0000256" key="1">
    <source>
        <dbReference type="SAM" id="MobiDB-lite"/>
    </source>
</evidence>
<feature type="compositionally biased region" description="Low complexity" evidence="1">
    <location>
        <begin position="74"/>
        <end position="100"/>
    </location>
</feature>
<feature type="compositionally biased region" description="Polar residues" evidence="1">
    <location>
        <begin position="211"/>
        <end position="226"/>
    </location>
</feature>